<sequence>MAHVETVRPQAHEFDVTWHFGATHRDDHGLGLYYAADSVYKDHGEDWQTEGKPTESFRFDGEEWAACFDYYTGGLDPDTAPPEFQLEQVREFQFYFVAQDSTYDGERADNSQRVRGGTLTLRPRWPDLDSLSEYDTPSVPDLGGPYVSVRAQASNIDPEKYLDLARTVLTSFDIDPRYTMDPHPISHVSDCALYVRPDRAKSGPLYAASGPISRCHDVLVSDRSGYRKHTEDHRERPGDHVAAMVTDERASDLLRGHRVGFEAKHYYMRDPQTYDPDEFGYHPKFEVAYQSSITNRTVRWDHPDEFDTSDLLHELDETLFNMVEWAGLSLRGGEQWVSDAYFAAGEEIERSLRLYDDPLPEVEDAQTAAVTRLWGEMEESDRAVVDTLLADGGEVSPADAAEKTGYSYRTVRRVVDRLGDLIEHTYGQLEFTSKHVQQELLSRVQAAEQNFRETVGSAAMQVAQAAERGDTADAWSRWRREYNAAVRPGEYDHETRVEVHYKPTDAADERSMLRQLALAWEQTHDEPVRHLTVSYTRADGEHRRVRDTWSVVDSLQTAAQRAEDARNAKARREAEDVDWEAWAERERRRAGGAGDVTPG</sequence>
<keyword evidence="3" id="KW-1185">Reference proteome</keyword>
<reference evidence="2 3" key="1">
    <citation type="journal article" date="2019" name="Int. J. Syst. Evol. Microbiol.">
        <title>The Global Catalogue of Microorganisms (GCM) 10K type strain sequencing project: providing services to taxonomists for standard genome sequencing and annotation.</title>
        <authorList>
            <consortium name="The Broad Institute Genomics Platform"/>
            <consortium name="The Broad Institute Genome Sequencing Center for Infectious Disease"/>
            <person name="Wu L."/>
            <person name="Ma J."/>
        </authorList>
    </citation>
    <scope>NUCLEOTIDE SEQUENCE [LARGE SCALE GENOMIC DNA]</scope>
    <source>
        <strain evidence="2 3">JCM 16327</strain>
    </source>
</reference>
<accession>A0AAV3T315</accession>
<dbReference type="Proteomes" id="UP001500194">
    <property type="component" value="Unassembled WGS sequence"/>
</dbReference>
<dbReference type="InterPro" id="IPR057167">
    <property type="entry name" value="DUF7845"/>
</dbReference>
<dbReference type="EMBL" id="BAAADU010000002">
    <property type="protein sequence ID" value="GAA0651870.1"/>
    <property type="molecule type" value="Genomic_DNA"/>
</dbReference>
<name>A0AAV3T315_9EURY</name>
<dbReference type="GeneID" id="68573962"/>
<organism evidence="2 3">
    <name type="scientific">Salarchaeum japonicum</name>
    <dbReference type="NCBI Taxonomy" id="555573"/>
    <lineage>
        <taxon>Archaea</taxon>
        <taxon>Methanobacteriati</taxon>
        <taxon>Methanobacteriota</taxon>
        <taxon>Stenosarchaea group</taxon>
        <taxon>Halobacteria</taxon>
        <taxon>Halobacteriales</taxon>
        <taxon>Halobacteriaceae</taxon>
    </lineage>
</organism>
<dbReference type="RefSeq" id="WP_227260947.1">
    <property type="nucleotide sequence ID" value="NZ_BAAADU010000002.1"/>
</dbReference>
<evidence type="ECO:0000259" key="1">
    <source>
        <dbReference type="Pfam" id="PF25227"/>
    </source>
</evidence>
<protein>
    <recommendedName>
        <fullName evidence="1">DUF7845 domain-containing protein</fullName>
    </recommendedName>
</protein>
<feature type="domain" description="DUF7845" evidence="1">
    <location>
        <begin position="7"/>
        <end position="344"/>
    </location>
</feature>
<gene>
    <name evidence="2" type="ORF">GCM10009019_13640</name>
</gene>
<evidence type="ECO:0000313" key="3">
    <source>
        <dbReference type="Proteomes" id="UP001500194"/>
    </source>
</evidence>
<dbReference type="AlphaFoldDB" id="A0AAV3T315"/>
<dbReference type="Pfam" id="PF25227">
    <property type="entry name" value="DUF7845"/>
    <property type="match status" value="1"/>
</dbReference>
<proteinExistence type="predicted"/>
<comment type="caution">
    <text evidence="2">The sequence shown here is derived from an EMBL/GenBank/DDBJ whole genome shotgun (WGS) entry which is preliminary data.</text>
</comment>
<evidence type="ECO:0000313" key="2">
    <source>
        <dbReference type="EMBL" id="GAA0651870.1"/>
    </source>
</evidence>